<keyword evidence="1" id="KW-1133">Transmembrane helix</keyword>
<proteinExistence type="inferred from homology"/>
<evidence type="ECO:0000256" key="1">
    <source>
        <dbReference type="RuleBase" id="RU367089"/>
    </source>
</evidence>
<feature type="compositionally biased region" description="Polar residues" evidence="2">
    <location>
        <begin position="387"/>
        <end position="401"/>
    </location>
</feature>
<feature type="region of interest" description="Disordered" evidence="2">
    <location>
        <begin position="345"/>
        <end position="409"/>
    </location>
</feature>
<evidence type="ECO:0000313" key="3">
    <source>
        <dbReference type="EMBL" id="MFH4978025.1"/>
    </source>
</evidence>
<dbReference type="GO" id="GO:0016020">
    <property type="term" value="C:membrane"/>
    <property type="evidence" value="ECO:0007669"/>
    <property type="project" value="UniProtKB-SubCell"/>
</dbReference>
<protein>
    <recommendedName>
        <fullName evidence="1">Pecanex-like protein</fullName>
    </recommendedName>
</protein>
<gene>
    <name evidence="3" type="ORF">AB6A40_004734</name>
</gene>
<comment type="similarity">
    <text evidence="1">Belongs to the pecanex family.</text>
</comment>
<dbReference type="EMBL" id="JBGFUD010002799">
    <property type="protein sequence ID" value="MFH4978025.1"/>
    <property type="molecule type" value="Genomic_DNA"/>
</dbReference>
<dbReference type="Proteomes" id="UP001608902">
    <property type="component" value="Unassembled WGS sequence"/>
</dbReference>
<keyword evidence="4" id="KW-1185">Reference proteome</keyword>
<dbReference type="InterPro" id="IPR039797">
    <property type="entry name" value="Pecanex"/>
</dbReference>
<feature type="compositionally biased region" description="Low complexity" evidence="2">
    <location>
        <begin position="377"/>
        <end position="386"/>
    </location>
</feature>
<organism evidence="3 4">
    <name type="scientific">Gnathostoma spinigerum</name>
    <dbReference type="NCBI Taxonomy" id="75299"/>
    <lineage>
        <taxon>Eukaryota</taxon>
        <taxon>Metazoa</taxon>
        <taxon>Ecdysozoa</taxon>
        <taxon>Nematoda</taxon>
        <taxon>Chromadorea</taxon>
        <taxon>Rhabditida</taxon>
        <taxon>Spirurina</taxon>
        <taxon>Gnathostomatomorpha</taxon>
        <taxon>Gnathostomatoidea</taxon>
        <taxon>Gnathostomatidae</taxon>
        <taxon>Gnathostoma</taxon>
    </lineage>
</organism>
<feature type="transmembrane region" description="Helical" evidence="1">
    <location>
        <begin position="64"/>
        <end position="85"/>
    </location>
</feature>
<accession>A0ABD6EEI0</accession>
<dbReference type="PANTHER" id="PTHR12372">
    <property type="entry name" value="PECANEX"/>
    <property type="match status" value="1"/>
</dbReference>
<comment type="caution">
    <text evidence="3">The sequence shown here is derived from an EMBL/GenBank/DDBJ whole genome shotgun (WGS) entry which is preliminary data.</text>
</comment>
<comment type="caution">
    <text evidence="1">Lacks conserved residue(s) required for the propagation of feature annotation.</text>
</comment>
<dbReference type="AlphaFoldDB" id="A0ABD6EEI0"/>
<feature type="compositionally biased region" description="Acidic residues" evidence="2">
    <location>
        <begin position="355"/>
        <end position="372"/>
    </location>
</feature>
<keyword evidence="1" id="KW-0472">Membrane</keyword>
<dbReference type="PANTHER" id="PTHR12372:SF7">
    <property type="entry name" value="PROTEIN PECANEX"/>
    <property type="match status" value="1"/>
</dbReference>
<feature type="transmembrane region" description="Helical" evidence="1">
    <location>
        <begin position="38"/>
        <end position="57"/>
    </location>
</feature>
<keyword evidence="1" id="KW-0812">Transmembrane</keyword>
<evidence type="ECO:0000313" key="4">
    <source>
        <dbReference type="Proteomes" id="UP001608902"/>
    </source>
</evidence>
<name>A0ABD6EEI0_9BILA</name>
<evidence type="ECO:0000256" key="2">
    <source>
        <dbReference type="SAM" id="MobiDB-lite"/>
    </source>
</evidence>
<reference evidence="3 4" key="1">
    <citation type="submission" date="2024-08" db="EMBL/GenBank/DDBJ databases">
        <title>Gnathostoma spinigerum genome.</title>
        <authorList>
            <person name="Gonzalez-Bertolin B."/>
            <person name="Monzon S."/>
            <person name="Zaballos A."/>
            <person name="Jimenez P."/>
            <person name="Dekumyoy P."/>
            <person name="Varona S."/>
            <person name="Cuesta I."/>
            <person name="Sumanam S."/>
            <person name="Adisakwattana P."/>
            <person name="Gasser R.B."/>
            <person name="Hernandez-Gonzalez A."/>
            <person name="Young N.D."/>
            <person name="Perteguer M.J."/>
        </authorList>
    </citation>
    <scope>NUCLEOTIDE SEQUENCE [LARGE SCALE GENOMIC DNA]</scope>
    <source>
        <strain evidence="3">AL3</strain>
        <tissue evidence="3">Liver</tissue>
    </source>
</reference>
<comment type="subcellular location">
    <subcellularLocation>
        <location evidence="1">Membrane</location>
        <topology evidence="1">Multi-pass membrane protein</topology>
    </subcellularLocation>
</comment>
<sequence>MTIGTHIAEIFRQGIWASLTGGWYYEPAYSNFCNVVHLYLWLLFFLLPLLLGLSINARSSYHLVVAYTAFTFIVFAVLKFIVAYLHNLFDTTEPIVYSRKQSTAQSIDRVLNTSSQVETSQDDGGIEMVEMNMAGNSSETDVGIVKEMQDASSKRPRVVRIDEVGEASNIEESHLHTRRNDFENRKDRDPSRWHTSFTPWTIMPADSLELLRMENRYQTDADGRSRSAIVRKLSEPCLEVSLRGSWTRSMRRRLSDSGDSRVRRAKSAFETTMHPNSRSGTLLSQRTLEECKKKTRKSYPSKMSSTSAFLSDGLATKRDELCPSLSFSFPVPPTSTAEYLTLLDAIKPKDNEKSEMDEEEDEEEANEDEDETRNESSDSSCAQASSENFTSHGDACVQSSNDDNHIGHSHAVADDKNVQLNTACDQIPSTSAAGWSPVFVSVGDLDLPSTSKTHSVVERVSKAGSDLLPIIGGMSDGVDLKGEIAKFLEELIDKHPETLDAIESVRKNRLGRNSSVTDQTSIMPPPSTTTATRLRRMDRESVKVAALSSLPLRDGTHVAIDHEDTSQGAVHSFQDEDGNWWTYAFDDHGLGTAHALGSSRALIEMINNNSSQQRSVYYFPSRSSHSYMSSYFFPEVFISAHYLQHHEEGRK</sequence>